<gene>
    <name evidence="2" type="ORF">GVO57_13025</name>
</gene>
<evidence type="ECO:0000259" key="1">
    <source>
        <dbReference type="Pfam" id="PF14246"/>
    </source>
</evidence>
<dbReference type="KEGG" id="schy:GVO57_13025"/>
<dbReference type="InterPro" id="IPR039536">
    <property type="entry name" value="TetR_C_Proteobacteria"/>
</dbReference>
<dbReference type="Gene3D" id="1.10.357.10">
    <property type="entry name" value="Tetracycline Repressor, domain 2"/>
    <property type="match status" value="1"/>
</dbReference>
<feature type="domain" description="Transcriptional regulator TetR C-terminal Proteobacteria type" evidence="1">
    <location>
        <begin position="1"/>
        <end position="100"/>
    </location>
</feature>
<proteinExistence type="predicted"/>
<organism evidence="2 3">
    <name type="scientific">Sphingomonas changnyeongensis</name>
    <dbReference type="NCBI Taxonomy" id="2698679"/>
    <lineage>
        <taxon>Bacteria</taxon>
        <taxon>Pseudomonadati</taxon>
        <taxon>Pseudomonadota</taxon>
        <taxon>Alphaproteobacteria</taxon>
        <taxon>Sphingomonadales</taxon>
        <taxon>Sphingomonadaceae</taxon>
        <taxon>Sphingomonas</taxon>
    </lineage>
</organism>
<reference evidence="2 3" key="1">
    <citation type="submission" date="2020-01" db="EMBL/GenBank/DDBJ databases">
        <title>Sphingomonas sp. C33 whole genome sequece.</title>
        <authorList>
            <person name="Park C."/>
        </authorList>
    </citation>
    <scope>NUCLEOTIDE SEQUENCE [LARGE SCALE GENOMIC DNA]</scope>
    <source>
        <strain evidence="2 3">C33</strain>
    </source>
</reference>
<accession>A0A7Z2NZ82</accession>
<evidence type="ECO:0000313" key="2">
    <source>
        <dbReference type="EMBL" id="QHL91984.1"/>
    </source>
</evidence>
<name>A0A7Z2NZ82_9SPHN</name>
<dbReference type="InterPro" id="IPR036271">
    <property type="entry name" value="Tet_transcr_reg_TetR-rel_C_sf"/>
</dbReference>
<dbReference type="SUPFAM" id="SSF48498">
    <property type="entry name" value="Tetracyclin repressor-like, C-terminal domain"/>
    <property type="match status" value="1"/>
</dbReference>
<dbReference type="EMBL" id="CP047895">
    <property type="protein sequence ID" value="QHL91984.1"/>
    <property type="molecule type" value="Genomic_DNA"/>
</dbReference>
<evidence type="ECO:0000313" key="3">
    <source>
        <dbReference type="Proteomes" id="UP000464468"/>
    </source>
</evidence>
<keyword evidence="3" id="KW-1185">Reference proteome</keyword>
<dbReference type="Pfam" id="PF14246">
    <property type="entry name" value="TetR_C_7"/>
    <property type="match status" value="1"/>
</dbReference>
<protein>
    <recommendedName>
        <fullName evidence="1">Transcriptional regulator TetR C-terminal Proteobacteria type domain-containing protein</fullName>
    </recommendedName>
</protein>
<dbReference type="AlphaFoldDB" id="A0A7Z2NZ82"/>
<sequence length="101" mass="11177">MVDLHRLAIGEARRFPELARLFYERGPARGKARMRGYLAEAMARGKLRPGDPMLAGRMFVGMLQAGSPQLHMLGVETPPATADLDAEIEMAVDLFLRAWAP</sequence>
<dbReference type="Proteomes" id="UP000464468">
    <property type="component" value="Chromosome"/>
</dbReference>